<name>A0A382PI65_9ZZZZ</name>
<evidence type="ECO:0000313" key="2">
    <source>
        <dbReference type="EMBL" id="SVC72527.1"/>
    </source>
</evidence>
<gene>
    <name evidence="2" type="ORF">METZ01_LOCUS325381</name>
</gene>
<reference evidence="2" key="1">
    <citation type="submission" date="2018-05" db="EMBL/GenBank/DDBJ databases">
        <authorList>
            <person name="Lanie J.A."/>
            <person name="Ng W.-L."/>
            <person name="Kazmierczak K.M."/>
            <person name="Andrzejewski T.M."/>
            <person name="Davidsen T.M."/>
            <person name="Wayne K.J."/>
            <person name="Tettelin H."/>
            <person name="Glass J.I."/>
            <person name="Rusch D."/>
            <person name="Podicherti R."/>
            <person name="Tsui H.-C.T."/>
            <person name="Winkler M.E."/>
        </authorList>
    </citation>
    <scope>NUCLEOTIDE SEQUENCE</scope>
</reference>
<dbReference type="AlphaFoldDB" id="A0A382PI65"/>
<feature type="region of interest" description="Disordered" evidence="1">
    <location>
        <begin position="219"/>
        <end position="242"/>
    </location>
</feature>
<dbReference type="EMBL" id="UINC01107278">
    <property type="protein sequence ID" value="SVC72527.1"/>
    <property type="molecule type" value="Genomic_DNA"/>
</dbReference>
<accession>A0A382PI65</accession>
<organism evidence="2">
    <name type="scientific">marine metagenome</name>
    <dbReference type="NCBI Taxonomy" id="408172"/>
    <lineage>
        <taxon>unclassified sequences</taxon>
        <taxon>metagenomes</taxon>
        <taxon>ecological metagenomes</taxon>
    </lineage>
</organism>
<protein>
    <submittedName>
        <fullName evidence="2">Uncharacterized protein</fullName>
    </submittedName>
</protein>
<feature type="non-terminal residue" evidence="2">
    <location>
        <position position="1"/>
    </location>
</feature>
<evidence type="ECO:0000256" key="1">
    <source>
        <dbReference type="SAM" id="MobiDB-lite"/>
    </source>
</evidence>
<proteinExistence type="predicted"/>
<sequence>FDNTTSGMVLQYDNGTKTPVLLSSANSNLSWGAQSGILFDNTSANFSALSCGTGSAYLCPANARRAFSTWYTWETGHQEWNKLTVLVDTSDNSSVKFDPPMSVKYTHSGTTSNTGKSYDNVSFYLDYGGFGDLWGIPSFCVDKKTGEKASCAADQSTRWVQEFVIPATSIVTQTKDGSTHYMVKPLQIEQSMKKTSSASVCTAAGVSLGELSLPDESRYTEPDIGARPTVEGPPAVVAGAKM</sequence>